<dbReference type="OrthoDB" id="7177610at2"/>
<evidence type="ECO:0000256" key="7">
    <source>
        <dbReference type="SAM" id="Phobius"/>
    </source>
</evidence>
<dbReference type="PANTHER" id="PTHR30619">
    <property type="entry name" value="DNA INTERNALIZATION/COMPETENCE PROTEIN COMEC/REC2"/>
    <property type="match status" value="1"/>
</dbReference>
<comment type="subcellular location">
    <subcellularLocation>
        <location evidence="1">Cell membrane</location>
        <topology evidence="1">Multi-pass membrane protein</topology>
    </subcellularLocation>
</comment>
<feature type="transmembrane region" description="Helical" evidence="7">
    <location>
        <begin position="484"/>
        <end position="503"/>
    </location>
</feature>
<evidence type="ECO:0000313" key="10">
    <source>
        <dbReference type="EMBL" id="NEG72299.1"/>
    </source>
</evidence>
<organism evidence="9 12">
    <name type="scientific">Bifidobacterium ramosum</name>
    <dbReference type="NCBI Taxonomy" id="1798158"/>
    <lineage>
        <taxon>Bacteria</taxon>
        <taxon>Bacillati</taxon>
        <taxon>Actinomycetota</taxon>
        <taxon>Actinomycetes</taxon>
        <taxon>Bifidobacteriales</taxon>
        <taxon>Bifidobacteriaceae</taxon>
        <taxon>Bifidobacterium</taxon>
    </lineage>
</organism>
<protein>
    <submittedName>
        <fullName evidence="9 10">Competence protein</fullName>
    </submittedName>
</protein>
<feature type="compositionally biased region" description="Basic and acidic residues" evidence="6">
    <location>
        <begin position="328"/>
        <end position="337"/>
    </location>
</feature>
<dbReference type="EMBL" id="WBSM01000007">
    <property type="protein sequence ID" value="KAB8287671.1"/>
    <property type="molecule type" value="Genomic_DNA"/>
</dbReference>
<evidence type="ECO:0000256" key="1">
    <source>
        <dbReference type="ARBA" id="ARBA00004651"/>
    </source>
</evidence>
<evidence type="ECO:0000256" key="4">
    <source>
        <dbReference type="ARBA" id="ARBA00022989"/>
    </source>
</evidence>
<accession>A0A6L4WZ96</accession>
<dbReference type="Pfam" id="PF03772">
    <property type="entry name" value="Competence"/>
    <property type="match status" value="1"/>
</dbReference>
<evidence type="ECO:0000256" key="5">
    <source>
        <dbReference type="ARBA" id="ARBA00023136"/>
    </source>
</evidence>
<proteinExistence type="predicted"/>
<evidence type="ECO:0000256" key="3">
    <source>
        <dbReference type="ARBA" id="ARBA00022692"/>
    </source>
</evidence>
<dbReference type="NCBIfam" id="TIGR00360">
    <property type="entry name" value="ComEC_N-term"/>
    <property type="match status" value="1"/>
</dbReference>
<feature type="transmembrane region" description="Helical" evidence="7">
    <location>
        <begin position="409"/>
        <end position="425"/>
    </location>
</feature>
<evidence type="ECO:0000259" key="8">
    <source>
        <dbReference type="Pfam" id="PF03772"/>
    </source>
</evidence>
<dbReference type="Proteomes" id="UP000482084">
    <property type="component" value="Unassembled WGS sequence"/>
</dbReference>
<dbReference type="GO" id="GO:0005886">
    <property type="term" value="C:plasma membrane"/>
    <property type="evidence" value="ECO:0007669"/>
    <property type="project" value="UniProtKB-SubCell"/>
</dbReference>
<dbReference type="PANTHER" id="PTHR30619:SF7">
    <property type="entry name" value="BETA-LACTAMASE DOMAIN PROTEIN"/>
    <property type="match status" value="1"/>
</dbReference>
<keyword evidence="4 7" id="KW-1133">Transmembrane helix</keyword>
<evidence type="ECO:0000256" key="2">
    <source>
        <dbReference type="ARBA" id="ARBA00022475"/>
    </source>
</evidence>
<keyword evidence="2" id="KW-1003">Cell membrane</keyword>
<feature type="transmembrane region" description="Helical" evidence="7">
    <location>
        <begin position="355"/>
        <end position="374"/>
    </location>
</feature>
<gene>
    <name evidence="9" type="ORF">DSM100688_1459</name>
    <name evidence="10" type="ORF">GFD24_08820</name>
</gene>
<dbReference type="EMBL" id="WHZX01000007">
    <property type="protein sequence ID" value="NEG72299.1"/>
    <property type="molecule type" value="Genomic_DNA"/>
</dbReference>
<comment type="caution">
    <text evidence="9">The sequence shown here is derived from an EMBL/GenBank/DDBJ whole genome shotgun (WGS) entry which is preliminary data.</text>
</comment>
<evidence type="ECO:0000313" key="11">
    <source>
        <dbReference type="Proteomes" id="UP000469943"/>
    </source>
</evidence>
<reference evidence="9 12" key="2">
    <citation type="submission" date="2019-10" db="EMBL/GenBank/DDBJ databases">
        <title>Characterization of the phylogenetic diversity of two novel species belonging to the genus Bifidobacterium: Bifidobacterium cebidarum sp. nov. and Bifidobacterium leontopitheci sp. nov.</title>
        <authorList>
            <person name="Lugli G.A."/>
            <person name="Duranti S."/>
            <person name="Milani C."/>
            <person name="Turroni F."/>
            <person name="Ventura M."/>
        </authorList>
    </citation>
    <scope>NUCLEOTIDE SEQUENCE [LARGE SCALE GENOMIC DNA]</scope>
    <source>
        <strain evidence="9 12">DSM 100688</strain>
    </source>
</reference>
<evidence type="ECO:0000313" key="9">
    <source>
        <dbReference type="EMBL" id="KAB8287671.1"/>
    </source>
</evidence>
<evidence type="ECO:0000256" key="6">
    <source>
        <dbReference type="SAM" id="MobiDB-lite"/>
    </source>
</evidence>
<evidence type="ECO:0000313" key="12">
    <source>
        <dbReference type="Proteomes" id="UP000482084"/>
    </source>
</evidence>
<feature type="domain" description="ComEC/Rec2-related protein" evidence="8">
    <location>
        <begin position="347"/>
        <end position="578"/>
    </location>
</feature>
<feature type="compositionally biased region" description="Low complexity" evidence="6">
    <location>
        <begin position="310"/>
        <end position="327"/>
    </location>
</feature>
<dbReference type="InterPro" id="IPR052159">
    <property type="entry name" value="Competence_DNA_uptake"/>
</dbReference>
<dbReference type="InterPro" id="IPR004477">
    <property type="entry name" value="ComEC_N"/>
</dbReference>
<sequence length="724" mass="75424">MLPVAVVVWMASLTAHQLFVLLMGDGETDMLTLFVTVTAMLGTCAACATYGNSRYALRHGPAAMTTSSPSRRCGMATRGRDGDRNCDVSDRIYGVTAQVRGCDSPSPVTVIRCRRWLETAVVSLPVLAMLLVAIGLSTVSTLSAALVQWHDPTSRLVRQSDDTAVVATVRIITPPTVTTLRDADCQADAVMQSLADGIVAQSSHAALRMFASDDGCTTLAHGATLRIRGGLQPAQFGKQPLWLIVEPDAAVETIRAPNTIRQTIAAMQRSFFTVTERLSDQGRVLVPGLTLGVLGQDYVNVGGGVMSSSGVAGSSESAESSASSVSSKRSESDRARQPVDDAYAELIEDNFRRSGIMHLMAVSGGHFMLVAGLIRRLCARLLMPRRLVAGCVSGAYLLLAAAMYPSDSVLRALVMGLLGAAAMFVGRRGQSVSALSWTVISVILIDPAMARSYGFALSSAAVLGIVLFAGPIGDRLAALMPRVVAEMLAMTLAAQSLTLPIQILMEPELSLASVPANLLVSPFVGFATMTGLAALLVSWASPSLGFALAWTAGCGTQVMERVAAWLAAGRYAVIPWGGEELLGGAFEDLLMTSGNVPAALLMLFAEIVLVAATVVMARCVRCLREGGLAASLCGGMSRCLAPYRLVSGGNTGTGVVGAAGEGGDAESDVAGTGDAAAAAVIGADGDALSAMSELPGESFRPTIRACIAVWFADTETLLSHVFDK</sequence>
<dbReference type="Proteomes" id="UP000469943">
    <property type="component" value="Unassembled WGS sequence"/>
</dbReference>
<feature type="transmembrane region" description="Helical" evidence="7">
    <location>
        <begin position="31"/>
        <end position="51"/>
    </location>
</feature>
<feature type="transmembrane region" description="Helical" evidence="7">
    <location>
        <begin position="121"/>
        <end position="149"/>
    </location>
</feature>
<feature type="transmembrane region" description="Helical" evidence="7">
    <location>
        <begin position="523"/>
        <end position="550"/>
    </location>
</feature>
<keyword evidence="3 7" id="KW-0812">Transmembrane</keyword>
<feature type="transmembrane region" description="Helical" evidence="7">
    <location>
        <begin position="598"/>
        <end position="617"/>
    </location>
</feature>
<dbReference type="AlphaFoldDB" id="A0A6L4WZ96"/>
<keyword evidence="5 7" id="KW-0472">Membrane</keyword>
<feature type="transmembrane region" description="Helical" evidence="7">
    <location>
        <begin position="455"/>
        <end position="472"/>
    </location>
</feature>
<feature type="transmembrane region" description="Helical" evidence="7">
    <location>
        <begin position="386"/>
        <end position="403"/>
    </location>
</feature>
<feature type="region of interest" description="Disordered" evidence="6">
    <location>
        <begin position="310"/>
        <end position="337"/>
    </location>
</feature>
<name>A0A6L4WZ96_9BIFI</name>
<reference evidence="10 11" key="1">
    <citation type="submission" date="2019-10" db="EMBL/GenBank/DDBJ databases">
        <title>Bifidobacterium from non-human primates.</title>
        <authorList>
            <person name="Modesto M."/>
        </authorList>
    </citation>
    <scope>NUCLEOTIDE SEQUENCE [LARGE SCALE GENOMIC DNA]</scope>
    <source>
        <strain evidence="10 11">TREM</strain>
    </source>
</reference>
<keyword evidence="12" id="KW-1185">Reference proteome</keyword>